<dbReference type="RefSeq" id="WP_416344348.1">
    <property type="nucleotide sequence ID" value="NZ_JALQCY010000003.1"/>
</dbReference>
<evidence type="ECO:0000259" key="2">
    <source>
        <dbReference type="Pfam" id="PF06722"/>
    </source>
</evidence>
<evidence type="ECO:0000313" key="3">
    <source>
        <dbReference type="EMBL" id="MCK9794510.1"/>
    </source>
</evidence>
<dbReference type="InterPro" id="IPR010610">
    <property type="entry name" value="EryCIII-like_C"/>
</dbReference>
<dbReference type="PANTHER" id="PTHR48050:SF13">
    <property type="entry name" value="STEROL 3-BETA-GLUCOSYLTRANSFERASE UGT80A2"/>
    <property type="match status" value="1"/>
</dbReference>
<comment type="caution">
    <text evidence="3">The sequence shown here is derived from an EMBL/GenBank/DDBJ whole genome shotgun (WGS) entry which is preliminary data.</text>
</comment>
<keyword evidence="4" id="KW-1185">Reference proteome</keyword>
<proteinExistence type="predicted"/>
<dbReference type="Proteomes" id="UP001651050">
    <property type="component" value="Unassembled WGS sequence"/>
</dbReference>
<dbReference type="PANTHER" id="PTHR48050">
    <property type="entry name" value="STEROL 3-BETA-GLUCOSYLTRANSFERASE"/>
    <property type="match status" value="1"/>
</dbReference>
<feature type="region of interest" description="Disordered" evidence="1">
    <location>
        <begin position="53"/>
        <end position="72"/>
    </location>
</feature>
<dbReference type="EMBL" id="JALQCY010000003">
    <property type="protein sequence ID" value="MCK9794510.1"/>
    <property type="molecule type" value="Genomic_DNA"/>
</dbReference>
<name>A0ABT0J4S6_9MICO</name>
<dbReference type="CDD" id="cd03784">
    <property type="entry name" value="GT1_Gtf-like"/>
    <property type="match status" value="1"/>
</dbReference>
<dbReference type="InterPro" id="IPR050426">
    <property type="entry name" value="Glycosyltransferase_28"/>
</dbReference>
<feature type="domain" description="Erythromycin biosynthesis protein CIII-like C-terminal" evidence="2">
    <location>
        <begin position="289"/>
        <end position="400"/>
    </location>
</feature>
<accession>A0ABT0J4S6</accession>
<dbReference type="SUPFAM" id="SSF53756">
    <property type="entry name" value="UDP-Glycosyltransferase/glycogen phosphorylase"/>
    <property type="match status" value="1"/>
</dbReference>
<protein>
    <submittedName>
        <fullName evidence="3">Glycosyltransferase</fullName>
    </submittedName>
</protein>
<dbReference type="Gene3D" id="3.40.50.2000">
    <property type="entry name" value="Glycogen Phosphorylase B"/>
    <property type="match status" value="2"/>
</dbReference>
<dbReference type="Pfam" id="PF06722">
    <property type="entry name" value="EryCIII-like_C"/>
    <property type="match status" value="1"/>
</dbReference>
<gene>
    <name evidence="3" type="ORF">M1843_12210</name>
</gene>
<organism evidence="3 4">
    <name type="scientific">Isoptericola peretonis</name>
    <dbReference type="NCBI Taxonomy" id="2918523"/>
    <lineage>
        <taxon>Bacteria</taxon>
        <taxon>Bacillati</taxon>
        <taxon>Actinomycetota</taxon>
        <taxon>Actinomycetes</taxon>
        <taxon>Micrococcales</taxon>
        <taxon>Promicromonosporaceae</taxon>
        <taxon>Isoptericola</taxon>
    </lineage>
</organism>
<feature type="compositionally biased region" description="Basic and acidic residues" evidence="1">
    <location>
        <begin position="58"/>
        <end position="72"/>
    </location>
</feature>
<dbReference type="InterPro" id="IPR002213">
    <property type="entry name" value="UDP_glucos_trans"/>
</dbReference>
<sequence>MPHTYLFALTDGGGTVPPELGAARRLVERGHRVTVLVEDSMAPEARVTGATVVPWEHGPNRPDRDPAHDPLRDWEATSPLAQARRMGDTAIAGPAPGHARDVLEAIERDRPDLVVASIFAFGAMMAAESCGIAFDVLLPNIYSPPTPGVTPMGMGLRPARGPAGRTRDALLRRLSVAGFDRYTLGRLNALRAEFGLEPLAHSWDQVHRARRQLVMTSPAFDLPARLPANARYVGPLLDDPTWADDPAWASPTGDAPLVLVAMSSTFQDHVGVLQRIVDGLATLPVRGIVTSGPAVAPEEVRAAPNVTVVGSAPHGSLMRDAAAVVTHGGHGTLLKALAAGCPVVVLPHGRDQADNAVRVTLRGAGRALPRKASAERVADAVRRVLDDPSYADAATALGAAVRQDAEGSTLLAELEDLVPARSGAAGSGA</sequence>
<evidence type="ECO:0000313" key="4">
    <source>
        <dbReference type="Proteomes" id="UP001651050"/>
    </source>
</evidence>
<evidence type="ECO:0000256" key="1">
    <source>
        <dbReference type="SAM" id="MobiDB-lite"/>
    </source>
</evidence>
<reference evidence="3 4" key="1">
    <citation type="submission" date="2022-02" db="EMBL/GenBank/DDBJ databases">
        <title>The car tank lid bacteriome: a reservoir of bacteria with potential in bioremediation of fuel.</title>
        <authorList>
            <person name="Vidal-Verdu A."/>
            <person name="Gomez-Martinez D."/>
            <person name="Latorre-Perez A."/>
            <person name="Pereto J."/>
            <person name="Porcar M."/>
        </authorList>
    </citation>
    <scope>NUCLEOTIDE SEQUENCE [LARGE SCALE GENOMIC DNA]</scope>
    <source>
        <strain evidence="3 4">4D.3</strain>
    </source>
</reference>